<name>Q0FWC3_SALBH</name>
<dbReference type="InterPro" id="IPR002347">
    <property type="entry name" value="SDR_fam"/>
</dbReference>
<sequence>MTDLTGKRAIVTGASGGLGLHFAQILATHGAEVTLAARRREKLEAAVAGIGRGASAVSLDVTDPESVAAAFSGPAYDIVINNAGVTVDGPALKTSEEDWGRVIDTDLTGVFRIAQAAARGMTAAGTGGSIVNIASILGLRVAGNLAAYATAKAGVVQMTKSLALEWARHGIRVNALCPGYIETDLNRDFFASDAGKSLIKRVPQRRLGQMSELDGPLLLLASEAGSFMTGSEIAVDGGHLVSSL</sequence>
<dbReference type="GO" id="GO:0016616">
    <property type="term" value="F:oxidoreductase activity, acting on the CH-OH group of donors, NAD or NADP as acceptor"/>
    <property type="evidence" value="ECO:0007669"/>
    <property type="project" value="TreeGrafter"/>
</dbReference>
<reference evidence="2 3" key="1">
    <citation type="journal article" date="2010" name="J. Bacteriol.">
        <title>Genome sequences of Pelagibaca bermudensis HTCC2601T and Maritimibacter alkaliphilus HTCC2654T, the type strains of two marine Roseobacter genera.</title>
        <authorList>
            <person name="Thrash J.C."/>
            <person name="Cho J.C."/>
            <person name="Ferriera S."/>
            <person name="Johnson J."/>
            <person name="Vergin K.L."/>
            <person name="Giovannoni S.J."/>
        </authorList>
    </citation>
    <scope>NUCLEOTIDE SEQUENCE [LARGE SCALE GENOMIC DNA]</scope>
    <source>
        <strain evidence="3">DSM 26914 / JCM 13377 / KCTC 12554 / HTCC2601</strain>
    </source>
</reference>
<protein>
    <submittedName>
        <fullName evidence="2">Short-chain dehydrogenase/reductase SDR</fullName>
    </submittedName>
</protein>
<dbReference type="OrthoDB" id="9796652at2"/>
<organism evidence="2 3">
    <name type="scientific">Salipiger bermudensis (strain DSM 26914 / JCM 13377 / KCTC 12554 / HTCC2601)</name>
    <name type="common">Pelagibaca bermudensis</name>
    <dbReference type="NCBI Taxonomy" id="314265"/>
    <lineage>
        <taxon>Bacteria</taxon>
        <taxon>Pseudomonadati</taxon>
        <taxon>Pseudomonadota</taxon>
        <taxon>Alphaproteobacteria</taxon>
        <taxon>Rhodobacterales</taxon>
        <taxon>Roseobacteraceae</taxon>
        <taxon>Salipiger</taxon>
    </lineage>
</organism>
<dbReference type="AlphaFoldDB" id="Q0FWC3"/>
<dbReference type="PRINTS" id="PR00080">
    <property type="entry name" value="SDRFAMILY"/>
</dbReference>
<comment type="similarity">
    <text evidence="1">Belongs to the short-chain dehydrogenases/reductases (SDR) family.</text>
</comment>
<dbReference type="RefSeq" id="WP_007802178.1">
    <property type="nucleotide sequence ID" value="NZ_DS022277.1"/>
</dbReference>
<dbReference type="PRINTS" id="PR00081">
    <property type="entry name" value="GDHRDH"/>
</dbReference>
<dbReference type="Proteomes" id="UP000006230">
    <property type="component" value="Unassembled WGS sequence"/>
</dbReference>
<dbReference type="SUPFAM" id="SSF51735">
    <property type="entry name" value="NAD(P)-binding Rossmann-fold domains"/>
    <property type="match status" value="1"/>
</dbReference>
<dbReference type="HOGENOM" id="CLU_010194_1_1_5"/>
<accession>Q0FWC3</accession>
<proteinExistence type="inferred from homology"/>
<evidence type="ECO:0000313" key="2">
    <source>
        <dbReference type="EMBL" id="EAU48629.1"/>
    </source>
</evidence>
<dbReference type="eggNOG" id="COG1028">
    <property type="taxonomic scope" value="Bacteria"/>
</dbReference>
<dbReference type="PANTHER" id="PTHR42760:SF135">
    <property type="entry name" value="BLL7886 PROTEIN"/>
    <property type="match status" value="1"/>
</dbReference>
<dbReference type="FunFam" id="3.40.50.720:FF:000084">
    <property type="entry name" value="Short-chain dehydrogenase reductase"/>
    <property type="match status" value="1"/>
</dbReference>
<dbReference type="Pfam" id="PF13561">
    <property type="entry name" value="adh_short_C2"/>
    <property type="match status" value="1"/>
</dbReference>
<dbReference type="GO" id="GO:0030497">
    <property type="term" value="P:fatty acid elongation"/>
    <property type="evidence" value="ECO:0007669"/>
    <property type="project" value="TreeGrafter"/>
</dbReference>
<dbReference type="InterPro" id="IPR036291">
    <property type="entry name" value="NAD(P)-bd_dom_sf"/>
</dbReference>
<dbReference type="PANTHER" id="PTHR42760">
    <property type="entry name" value="SHORT-CHAIN DEHYDROGENASES/REDUCTASES FAMILY MEMBER"/>
    <property type="match status" value="1"/>
</dbReference>
<dbReference type="Gene3D" id="3.40.50.720">
    <property type="entry name" value="NAD(P)-binding Rossmann-like Domain"/>
    <property type="match status" value="1"/>
</dbReference>
<dbReference type="PROSITE" id="PS00061">
    <property type="entry name" value="ADH_SHORT"/>
    <property type="match status" value="1"/>
</dbReference>
<dbReference type="STRING" id="314265.R2601_03613"/>
<evidence type="ECO:0000256" key="1">
    <source>
        <dbReference type="ARBA" id="ARBA00006484"/>
    </source>
</evidence>
<dbReference type="EMBL" id="AATQ01000001">
    <property type="protein sequence ID" value="EAU48629.1"/>
    <property type="molecule type" value="Genomic_DNA"/>
</dbReference>
<gene>
    <name evidence="2" type="ORF">R2601_03613</name>
</gene>
<comment type="caution">
    <text evidence="2">The sequence shown here is derived from an EMBL/GenBank/DDBJ whole genome shotgun (WGS) entry which is preliminary data.</text>
</comment>
<keyword evidence="3" id="KW-1185">Reference proteome</keyword>
<dbReference type="InterPro" id="IPR020904">
    <property type="entry name" value="Sc_DH/Rdtase_CS"/>
</dbReference>
<evidence type="ECO:0000313" key="3">
    <source>
        <dbReference type="Proteomes" id="UP000006230"/>
    </source>
</evidence>